<dbReference type="RefSeq" id="WP_131806181.1">
    <property type="nucleotide sequence ID" value="NZ_JACKVH010000008.1"/>
</dbReference>
<evidence type="ECO:0000256" key="1">
    <source>
        <dbReference type="SAM" id="MobiDB-lite"/>
    </source>
</evidence>
<proteinExistence type="predicted"/>
<name>A0AA41XKI5_9MYCO</name>
<reference evidence="2" key="1">
    <citation type="submission" date="2020-07" db="EMBL/GenBank/DDBJ databases">
        <authorList>
            <person name="Pettersson B.M.F."/>
            <person name="Behra P.R.K."/>
            <person name="Ramesh M."/>
            <person name="Das S."/>
            <person name="Dasgupta S."/>
            <person name="Kirsebom L.A."/>
        </authorList>
    </citation>
    <scope>NUCLEOTIDE SEQUENCE</scope>
    <source>
        <strain evidence="2">CCUG 55640</strain>
    </source>
</reference>
<organism evidence="2 3">
    <name type="scientific">Mycobacterium alsense</name>
    <dbReference type="NCBI Taxonomy" id="324058"/>
    <lineage>
        <taxon>Bacteria</taxon>
        <taxon>Bacillati</taxon>
        <taxon>Actinomycetota</taxon>
        <taxon>Actinomycetes</taxon>
        <taxon>Mycobacteriales</taxon>
        <taxon>Mycobacteriaceae</taxon>
        <taxon>Mycobacterium</taxon>
    </lineage>
</organism>
<dbReference type="EMBL" id="JACKVH010000008">
    <property type="protein sequence ID" value="MCV7377720.1"/>
    <property type="molecule type" value="Genomic_DNA"/>
</dbReference>
<comment type="caution">
    <text evidence="2">The sequence shown here is derived from an EMBL/GenBank/DDBJ whole genome shotgun (WGS) entry which is preliminary data.</text>
</comment>
<accession>A0AA41XKI5</accession>
<reference evidence="2" key="2">
    <citation type="journal article" date="2022" name="BMC Genomics">
        <title>Comparative genome analysis of mycobacteria focusing on tRNA and non-coding RNA.</title>
        <authorList>
            <person name="Behra P.R.K."/>
            <person name="Pettersson B.M.F."/>
            <person name="Ramesh M."/>
            <person name="Das S."/>
            <person name="Dasgupta S."/>
            <person name="Kirsebom L.A."/>
        </authorList>
    </citation>
    <scope>NUCLEOTIDE SEQUENCE</scope>
    <source>
        <strain evidence="2">CCUG 55640</strain>
    </source>
</reference>
<protein>
    <submittedName>
        <fullName evidence="2">Uncharacterized protein</fullName>
    </submittedName>
</protein>
<sequence>MKTIFSRSENQHPAVPAAYRRGLTSGDQCDRAPLVRRAYKRGRAPGSRPRAAAQTLRPRGSVVRLVTGAAIDQPTESCNSIGWK</sequence>
<evidence type="ECO:0000313" key="2">
    <source>
        <dbReference type="EMBL" id="MCV7377720.1"/>
    </source>
</evidence>
<evidence type="ECO:0000313" key="3">
    <source>
        <dbReference type="Proteomes" id="UP001141650"/>
    </source>
</evidence>
<gene>
    <name evidence="2" type="ORF">H7K38_03530</name>
</gene>
<feature type="region of interest" description="Disordered" evidence="1">
    <location>
        <begin position="1"/>
        <end position="26"/>
    </location>
</feature>
<dbReference type="AlphaFoldDB" id="A0AA41XKI5"/>
<dbReference type="Proteomes" id="UP001141650">
    <property type="component" value="Unassembled WGS sequence"/>
</dbReference>